<dbReference type="AlphaFoldDB" id="A0A255G9U5"/>
<evidence type="ECO:0000256" key="4">
    <source>
        <dbReference type="PIRSR" id="PIRSR000343-1"/>
    </source>
</evidence>
<organism evidence="6 7">
    <name type="scientific">Enemella evansiae</name>
    <dbReference type="NCBI Taxonomy" id="2016499"/>
    <lineage>
        <taxon>Bacteria</taxon>
        <taxon>Bacillati</taxon>
        <taxon>Actinomycetota</taxon>
        <taxon>Actinomycetes</taxon>
        <taxon>Propionibacteriales</taxon>
        <taxon>Propionibacteriaceae</taxon>
        <taxon>Enemella</taxon>
    </lineage>
</organism>
<dbReference type="GO" id="GO:0020037">
    <property type="term" value="F:heme binding"/>
    <property type="evidence" value="ECO:0007669"/>
    <property type="project" value="TreeGrafter"/>
</dbReference>
<keyword evidence="2 5" id="KW-0479">Metal-binding</keyword>
<evidence type="ECO:0000256" key="2">
    <source>
        <dbReference type="ARBA" id="ARBA00022723"/>
    </source>
</evidence>
<accession>A0A255G9U5</accession>
<feature type="binding site" evidence="4">
    <location>
        <position position="175"/>
    </location>
    <ligand>
        <name>heme b</name>
        <dbReference type="ChEBI" id="CHEBI:60344"/>
    </ligand>
</feature>
<dbReference type="PANTHER" id="PTHR10720">
    <property type="entry name" value="HEME OXYGENASE"/>
    <property type="match status" value="1"/>
</dbReference>
<dbReference type="Gene3D" id="1.20.910.10">
    <property type="entry name" value="Heme oxygenase-like"/>
    <property type="match status" value="1"/>
</dbReference>
<dbReference type="InterPro" id="IPR002051">
    <property type="entry name" value="Haem_Oase"/>
</dbReference>
<feature type="binding site" description="axial binding residue" evidence="5">
    <location>
        <position position="25"/>
    </location>
    <ligand>
        <name>heme b</name>
        <dbReference type="ChEBI" id="CHEBI:60344"/>
    </ligand>
    <ligandPart>
        <name>Fe</name>
        <dbReference type="ChEBI" id="CHEBI:18248"/>
    </ligandPart>
</feature>
<keyword evidence="3 5" id="KW-0408">Iron</keyword>
<evidence type="ECO:0008006" key="8">
    <source>
        <dbReference type="Google" id="ProtNLM"/>
    </source>
</evidence>
<gene>
    <name evidence="6" type="ORF">CGZ94_12195</name>
</gene>
<sequence length="215" mass="23299">MSQSPTDLETVPLSTALREHTADAHARAEESPFMADLLAGRLGTEALVALLAQSLPIYAALEDACGVHAGDPVLAPLLDPRLERTPALRADLAAQAAAGCRFDTVLPAAEAYAAELATLGPAGLLAHHYVRYLGDLSGGQIIARLTQRHYGTDPAVLTFYAFDIEKPKTYKDRYRTTLDTLPLTAAQRAETLAAAARGFELNRWLFDELHQRFHP</sequence>
<feature type="binding site" evidence="4">
    <location>
        <position position="129"/>
    </location>
    <ligand>
        <name>heme b</name>
        <dbReference type="ChEBI" id="CHEBI:60344"/>
    </ligand>
</feature>
<evidence type="ECO:0000256" key="1">
    <source>
        <dbReference type="ARBA" id="ARBA00022617"/>
    </source>
</evidence>
<proteinExistence type="predicted"/>
<dbReference type="CDD" id="cd19165">
    <property type="entry name" value="HemeO"/>
    <property type="match status" value="1"/>
</dbReference>
<dbReference type="Pfam" id="PF01126">
    <property type="entry name" value="Heme_oxygenase"/>
    <property type="match status" value="1"/>
</dbReference>
<name>A0A255G9U5_9ACTN</name>
<dbReference type="GO" id="GO:0006979">
    <property type="term" value="P:response to oxidative stress"/>
    <property type="evidence" value="ECO:0007669"/>
    <property type="project" value="TreeGrafter"/>
</dbReference>
<feature type="binding site" evidence="4">
    <location>
        <position position="18"/>
    </location>
    <ligand>
        <name>heme b</name>
        <dbReference type="ChEBI" id="CHEBI:60344"/>
    </ligand>
</feature>
<dbReference type="GO" id="GO:0006788">
    <property type="term" value="P:heme oxidation"/>
    <property type="evidence" value="ECO:0007669"/>
    <property type="project" value="InterPro"/>
</dbReference>
<dbReference type="GO" id="GO:0046872">
    <property type="term" value="F:metal ion binding"/>
    <property type="evidence" value="ECO:0007669"/>
    <property type="project" value="UniProtKB-KW"/>
</dbReference>
<keyword evidence="1 4" id="KW-0349">Heme</keyword>
<dbReference type="EMBL" id="NMVO01000014">
    <property type="protein sequence ID" value="OYO12669.1"/>
    <property type="molecule type" value="Genomic_DNA"/>
</dbReference>
<reference evidence="6 7" key="1">
    <citation type="submission" date="2017-07" db="EMBL/GenBank/DDBJ databases">
        <title>Draft whole genome sequences of clinical Proprionibacteriaceae strains.</title>
        <authorList>
            <person name="Bernier A.-M."/>
            <person name="Bernard K."/>
            <person name="Domingo M.-C."/>
        </authorList>
    </citation>
    <scope>NUCLEOTIDE SEQUENCE [LARGE SCALE GENOMIC DNA]</scope>
    <source>
        <strain evidence="6 7">NML 030167</strain>
    </source>
</reference>
<evidence type="ECO:0000313" key="6">
    <source>
        <dbReference type="EMBL" id="OYO12669.1"/>
    </source>
</evidence>
<dbReference type="GO" id="GO:0042167">
    <property type="term" value="P:heme catabolic process"/>
    <property type="evidence" value="ECO:0007669"/>
    <property type="project" value="TreeGrafter"/>
</dbReference>
<dbReference type="InterPro" id="IPR016053">
    <property type="entry name" value="Haem_Oase-like"/>
</dbReference>
<dbReference type="OrthoDB" id="5493802at2"/>
<dbReference type="SUPFAM" id="SSF48613">
    <property type="entry name" value="Heme oxygenase-like"/>
    <property type="match status" value="1"/>
</dbReference>
<dbReference type="RefSeq" id="WP_094405798.1">
    <property type="nucleotide sequence ID" value="NZ_NMVO01000014.1"/>
</dbReference>
<dbReference type="PANTHER" id="PTHR10720:SF0">
    <property type="entry name" value="HEME OXYGENASE"/>
    <property type="match status" value="1"/>
</dbReference>
<dbReference type="InterPro" id="IPR016084">
    <property type="entry name" value="Haem_Oase-like_multi-hlx"/>
</dbReference>
<evidence type="ECO:0000256" key="5">
    <source>
        <dbReference type="PIRSR" id="PIRSR000343-2"/>
    </source>
</evidence>
<comment type="caution">
    <text evidence="6">The sequence shown here is derived from an EMBL/GenBank/DDBJ whole genome shotgun (WGS) entry which is preliminary data.</text>
</comment>
<protein>
    <recommendedName>
        <fullName evidence="8">Biliverdin-producing heme oxygenase</fullName>
    </recommendedName>
</protein>
<keyword evidence="7" id="KW-1185">Reference proteome</keyword>
<dbReference type="GO" id="GO:0004392">
    <property type="term" value="F:heme oxygenase (decyclizing) activity"/>
    <property type="evidence" value="ECO:0007669"/>
    <property type="project" value="InterPro"/>
</dbReference>
<evidence type="ECO:0000256" key="3">
    <source>
        <dbReference type="ARBA" id="ARBA00023004"/>
    </source>
</evidence>
<dbReference type="PRINTS" id="PR00088">
    <property type="entry name" value="HAEMOXYGNASE"/>
</dbReference>
<dbReference type="Proteomes" id="UP000215896">
    <property type="component" value="Unassembled WGS sequence"/>
</dbReference>
<evidence type="ECO:0000313" key="7">
    <source>
        <dbReference type="Proteomes" id="UP000215896"/>
    </source>
</evidence>
<dbReference type="PIRSF" id="PIRSF000343">
    <property type="entry name" value="Haem_Oase"/>
    <property type="match status" value="1"/>
</dbReference>